<reference evidence="3 4" key="1">
    <citation type="submission" date="2019-09" db="EMBL/GenBank/DDBJ databases">
        <title>Consistent, comparative and evidence-based genome assembly and annotation for Cryptosporidium parvum, C. hominis and C. tyzzeri.</title>
        <authorList>
            <person name="Baptista R.P."/>
            <person name="Li Y."/>
            <person name="Sateriale A."/>
            <person name="Ansell B."/>
            <person name="Jex A."/>
            <person name="Sanders M."/>
            <person name="Brooks K."/>
            <person name="Tracey A."/>
            <person name="Berriman M."/>
            <person name="Striepen B."/>
            <person name="Cotton J.A."/>
            <person name="Kissinger J.C."/>
        </authorList>
    </citation>
    <scope>NUCLEOTIDE SEQUENCE [LARGE SCALE GENOMIC DNA]</scope>
    <source>
        <strain evidence="3 4">IOWA-ATCC</strain>
    </source>
</reference>
<feature type="domain" description="HIT-type" evidence="2">
    <location>
        <begin position="18"/>
        <end position="51"/>
    </location>
</feature>
<evidence type="ECO:0000313" key="3">
    <source>
        <dbReference type="EMBL" id="QOY40026.1"/>
    </source>
</evidence>
<dbReference type="SUPFAM" id="SSF144232">
    <property type="entry name" value="HIT/MYND zinc finger-like"/>
    <property type="match status" value="1"/>
</dbReference>
<organism evidence="3 4">
    <name type="scientific">Cryptosporidium parvum</name>
    <dbReference type="NCBI Taxonomy" id="5807"/>
    <lineage>
        <taxon>Eukaryota</taxon>
        <taxon>Sar</taxon>
        <taxon>Alveolata</taxon>
        <taxon>Apicomplexa</taxon>
        <taxon>Conoidasida</taxon>
        <taxon>Coccidia</taxon>
        <taxon>Eucoccidiorida</taxon>
        <taxon>Eimeriorina</taxon>
        <taxon>Cryptosporidiidae</taxon>
        <taxon>Cryptosporidium</taxon>
    </lineage>
</organism>
<dbReference type="OMA" id="YCNINED"/>
<evidence type="ECO:0000256" key="1">
    <source>
        <dbReference type="PROSITE-ProRule" id="PRU00453"/>
    </source>
</evidence>
<proteinExistence type="predicted"/>
<keyword evidence="1" id="KW-0479">Metal-binding</keyword>
<dbReference type="GO" id="GO:0008270">
    <property type="term" value="F:zinc ion binding"/>
    <property type="evidence" value="ECO:0007669"/>
    <property type="project" value="UniProtKB-UniRule"/>
</dbReference>
<name>A0A7S7LE84_CRYPV</name>
<gene>
    <name evidence="3" type="ORF">CPATCC_004095</name>
</gene>
<sequence length="178" mass="20525">MSKMEGSETGSLINDKICVICGVNIGKYKFKCCLRKFCSLECFQIHSREECSLKSNQISDSLQSDQNFEEICNEMKLESAIEETEQFDLTEKEKEALNSNERLSSLLRNNPRLVEMIKFIEHSENKTEALALIMDEDSKDKDKLFAEFTELVAESLGEEFKTYKNTYDSIVSDISLRR</sequence>
<dbReference type="VEuPathDB" id="CryptoDB:CPATCC_0002810"/>
<evidence type="ECO:0000313" key="4">
    <source>
        <dbReference type="Proteomes" id="UP000593906"/>
    </source>
</evidence>
<protein>
    <recommendedName>
        <fullName evidence="2">HIT-type domain-containing protein</fullName>
    </recommendedName>
</protein>
<keyword evidence="1" id="KW-0863">Zinc-finger</keyword>
<evidence type="ECO:0000259" key="2">
    <source>
        <dbReference type="PROSITE" id="PS51083"/>
    </source>
</evidence>
<accession>A0A7S7LE84</accession>
<dbReference type="EMBL" id="CP044415">
    <property type="protein sequence ID" value="QOY40026.1"/>
    <property type="molecule type" value="Genomic_DNA"/>
</dbReference>
<dbReference type="InterPro" id="IPR007529">
    <property type="entry name" value="Znf_HIT"/>
</dbReference>
<dbReference type="AlphaFoldDB" id="A0A7S7LE84"/>
<dbReference type="Proteomes" id="UP000593906">
    <property type="component" value="Chromosome 8"/>
</dbReference>
<keyword evidence="1" id="KW-0862">Zinc</keyword>
<dbReference type="PROSITE" id="PS51083">
    <property type="entry name" value="ZF_HIT"/>
    <property type="match status" value="1"/>
</dbReference>